<organism evidence="2 3">
    <name type="scientific">Vagococcus fluvialis</name>
    <dbReference type="NCBI Taxonomy" id="2738"/>
    <lineage>
        <taxon>Bacteria</taxon>
        <taxon>Bacillati</taxon>
        <taxon>Bacillota</taxon>
        <taxon>Bacilli</taxon>
        <taxon>Lactobacillales</taxon>
        <taxon>Enterococcaceae</taxon>
        <taxon>Vagococcus</taxon>
    </lineage>
</organism>
<dbReference type="Pfam" id="PF01381">
    <property type="entry name" value="HTH_3"/>
    <property type="match status" value="1"/>
</dbReference>
<dbReference type="SUPFAM" id="SSF47413">
    <property type="entry name" value="lambda repressor-like DNA-binding domains"/>
    <property type="match status" value="1"/>
</dbReference>
<dbReference type="GeneID" id="63147416"/>
<dbReference type="SMART" id="SM00530">
    <property type="entry name" value="HTH_XRE"/>
    <property type="match status" value="1"/>
</dbReference>
<dbReference type="InterPro" id="IPR001387">
    <property type="entry name" value="Cro/C1-type_HTH"/>
</dbReference>
<comment type="caution">
    <text evidence="2">The sequence shown here is derived from an EMBL/GenBank/DDBJ whole genome shotgun (WGS) entry which is preliminary data.</text>
</comment>
<dbReference type="Proteomes" id="UP000288197">
    <property type="component" value="Unassembled WGS sequence"/>
</dbReference>
<sequence length="209" mass="24273">MEIGKIIKKYRTEKELTQEELANILFVSRQLISKWENGKSYPDLNQLIQLSDYFDLSLDELMRGDKQMIKKKDTQVKTSEKGKKIIVVLGCLLLFISLYYGALTMKTNKLYQHVKTADWEEESGVTYVKRTEDAQYNVFKFRNYNLFNIPKTLEVTATPINSMGEREIIGLTMIHYNGDKGNFSMSWSNGDLTGQILQMDSSFTYKKEL</sequence>
<dbReference type="InterPro" id="IPR010982">
    <property type="entry name" value="Lambda_DNA-bd_dom_sf"/>
</dbReference>
<dbReference type="PANTHER" id="PTHR46558">
    <property type="entry name" value="TRACRIPTIONAL REGULATORY PROTEIN-RELATED-RELATED"/>
    <property type="match status" value="1"/>
</dbReference>
<proteinExistence type="predicted"/>
<dbReference type="OrthoDB" id="4427456at2"/>
<accession>A0A369ANB9</accession>
<evidence type="ECO:0000313" key="2">
    <source>
        <dbReference type="EMBL" id="RST99424.1"/>
    </source>
</evidence>
<dbReference type="EMBL" id="NGJX01000015">
    <property type="protein sequence ID" value="RST99424.1"/>
    <property type="molecule type" value="Genomic_DNA"/>
</dbReference>
<evidence type="ECO:0000256" key="1">
    <source>
        <dbReference type="ARBA" id="ARBA00023125"/>
    </source>
</evidence>
<protein>
    <submittedName>
        <fullName evidence="2">Uncharacterized protein</fullName>
    </submittedName>
</protein>
<dbReference type="Gene3D" id="1.10.260.40">
    <property type="entry name" value="lambda repressor-like DNA-binding domains"/>
    <property type="match status" value="1"/>
</dbReference>
<gene>
    <name evidence="2" type="ORF">CBF32_11815</name>
</gene>
<dbReference type="GO" id="GO:0003677">
    <property type="term" value="F:DNA binding"/>
    <property type="evidence" value="ECO:0007669"/>
    <property type="project" value="UniProtKB-KW"/>
</dbReference>
<dbReference type="RefSeq" id="WP_114290433.1">
    <property type="nucleotide sequence ID" value="NZ_CP081461.1"/>
</dbReference>
<reference evidence="2 3" key="1">
    <citation type="submission" date="2017-05" db="EMBL/GenBank/DDBJ databases">
        <title>Vagococcus spp. assemblies.</title>
        <authorList>
            <person name="Gulvik C.A."/>
        </authorList>
    </citation>
    <scope>NUCLEOTIDE SEQUENCE [LARGE SCALE GENOMIC DNA]</scope>
    <source>
        <strain evidence="2 3">NCFB 2497</strain>
    </source>
</reference>
<dbReference type="PANTHER" id="PTHR46558:SF15">
    <property type="entry name" value="HELIX-TURN-HELIX DOMAIN PROTEIN"/>
    <property type="match status" value="1"/>
</dbReference>
<evidence type="ECO:0000313" key="3">
    <source>
        <dbReference type="Proteomes" id="UP000288197"/>
    </source>
</evidence>
<dbReference type="PROSITE" id="PS50943">
    <property type="entry name" value="HTH_CROC1"/>
    <property type="match status" value="1"/>
</dbReference>
<keyword evidence="3" id="KW-1185">Reference proteome</keyword>
<dbReference type="AlphaFoldDB" id="A0A369ANB9"/>
<keyword evidence="1" id="KW-0238">DNA-binding</keyword>
<name>A0A369ANB9_9ENTE</name>
<dbReference type="CDD" id="cd00093">
    <property type="entry name" value="HTH_XRE"/>
    <property type="match status" value="1"/>
</dbReference>